<protein>
    <submittedName>
        <fullName evidence="2">Uncharacterized protein</fullName>
    </submittedName>
</protein>
<dbReference type="AlphaFoldDB" id="A0AAW1SQQ2"/>
<organism evidence="2 3">
    <name type="scientific">Apatococcus fuscideae</name>
    <dbReference type="NCBI Taxonomy" id="2026836"/>
    <lineage>
        <taxon>Eukaryota</taxon>
        <taxon>Viridiplantae</taxon>
        <taxon>Chlorophyta</taxon>
        <taxon>core chlorophytes</taxon>
        <taxon>Trebouxiophyceae</taxon>
        <taxon>Chlorellales</taxon>
        <taxon>Chlorellaceae</taxon>
        <taxon>Apatococcus</taxon>
    </lineage>
</organism>
<accession>A0AAW1SQQ2</accession>
<feature type="region of interest" description="Disordered" evidence="1">
    <location>
        <begin position="1"/>
        <end position="53"/>
    </location>
</feature>
<reference evidence="2 3" key="1">
    <citation type="journal article" date="2024" name="Nat. Commun.">
        <title>Phylogenomics reveals the evolutionary origins of lichenization in chlorophyte algae.</title>
        <authorList>
            <person name="Puginier C."/>
            <person name="Libourel C."/>
            <person name="Otte J."/>
            <person name="Skaloud P."/>
            <person name="Haon M."/>
            <person name="Grisel S."/>
            <person name="Petersen M."/>
            <person name="Berrin J.G."/>
            <person name="Delaux P.M."/>
            <person name="Dal Grande F."/>
            <person name="Keller J."/>
        </authorList>
    </citation>
    <scope>NUCLEOTIDE SEQUENCE [LARGE SCALE GENOMIC DNA]</scope>
    <source>
        <strain evidence="2 3">SAG 2523</strain>
    </source>
</reference>
<feature type="compositionally biased region" description="Low complexity" evidence="1">
    <location>
        <begin position="824"/>
        <end position="841"/>
    </location>
</feature>
<gene>
    <name evidence="2" type="ORF">WJX84_003818</name>
</gene>
<feature type="region of interest" description="Disordered" evidence="1">
    <location>
        <begin position="807"/>
        <end position="841"/>
    </location>
</feature>
<keyword evidence="3" id="KW-1185">Reference proteome</keyword>
<feature type="compositionally biased region" description="Pro residues" evidence="1">
    <location>
        <begin position="27"/>
        <end position="38"/>
    </location>
</feature>
<name>A0AAW1SQQ2_9CHLO</name>
<proteinExistence type="predicted"/>
<dbReference type="Proteomes" id="UP001485043">
    <property type="component" value="Unassembled WGS sequence"/>
</dbReference>
<dbReference type="EMBL" id="JALJOV010001077">
    <property type="protein sequence ID" value="KAK9855122.1"/>
    <property type="molecule type" value="Genomic_DNA"/>
</dbReference>
<evidence type="ECO:0000313" key="3">
    <source>
        <dbReference type="Proteomes" id="UP001485043"/>
    </source>
</evidence>
<evidence type="ECO:0000313" key="2">
    <source>
        <dbReference type="EMBL" id="KAK9855122.1"/>
    </source>
</evidence>
<comment type="caution">
    <text evidence="2">The sequence shown here is derived from an EMBL/GenBank/DDBJ whole genome shotgun (WGS) entry which is preliminary data.</text>
</comment>
<evidence type="ECO:0000256" key="1">
    <source>
        <dbReference type="SAM" id="MobiDB-lite"/>
    </source>
</evidence>
<feature type="region of interest" description="Disordered" evidence="1">
    <location>
        <begin position="383"/>
        <end position="423"/>
    </location>
</feature>
<feature type="compositionally biased region" description="Basic residues" evidence="1">
    <location>
        <begin position="813"/>
        <end position="823"/>
    </location>
</feature>
<sequence length="841" mass="88051">MGCACFRSQPPPPERVQVIRQSVSPTLPEPVEPRPPSPTTALEPITLTEEPAAGKEDRKPYVLVKLPNRAAVEITRSFFQRPDNELLDSCMSSKILNDKAEFQPGTDVLWFDVYKKTHQHALIRYIDQLPEGWTPETVHRLGLADFSIDVWPIRVQHEIRALRLTVDEHRMVAKIEGGIRTVIQEEASKGVLAPGKAASIWLRMEQANGSWSVFDKTPSGVTRAQAGLMLWQLLYPPGGARTERQLDAVKLNAIEAAMKALGSGTPMEMGAAAGVTSTLLPAEGAADQLLKQAATSVPTLLRAISKGTPGAAAPALGVLRMLAEGTSTRLRLMRALEPLDWTPIIQALSFPPDALAAGGRMACVDAALLLKALVLPAEPKAEEPEAATAAVDPKTGKAAAPARPTTSGKGAKAPKADPKAKPVLPVPQALKDAMLAQMRAANGLKALLEMVGRAHASPIAKHASIEVITAALRLQPAEAADLISSGSNLAGICVVLGDSQAALPLRASAAGLLKSFLALEGGTAPATAASALPDGLLSRPGPGLAAPALPAAYPISGFTDYPPGRRPASRQMITITVPDHSAASRRSSGFEIPAEGATTQDTKPRTTFELSQNGAMSPGMEGAASRRTTLREQLQAPQATSMKHRLASVSWRTKSMGPGEVVDLKAAAAAALQGSSQFSPAMQSLVVGEDPWSDAALSRTAAMGSARGSTSGDIATVWLNIQRQSQQAAAKSSLTSSPRQDWSNEVAAASPRTGFHGAQQVLFEDVFLDMDKRNEALVRVQLVARAGGLGPLIQLCGAAPAAVAKAPQAGKPGSKKKPPKKGKAQAPPGLAEAHANAAACL</sequence>
<feature type="non-terminal residue" evidence="2">
    <location>
        <position position="841"/>
    </location>
</feature>